<feature type="region of interest" description="Disordered" evidence="11">
    <location>
        <begin position="801"/>
        <end position="829"/>
    </location>
</feature>
<keyword evidence="5" id="KW-0732">Signal</keyword>
<dbReference type="InterPro" id="IPR011009">
    <property type="entry name" value="Kinase-like_dom_sf"/>
</dbReference>
<dbReference type="GO" id="GO:0016020">
    <property type="term" value="C:membrane"/>
    <property type="evidence" value="ECO:0007669"/>
    <property type="project" value="UniProtKB-SubCell"/>
</dbReference>
<evidence type="ECO:0000256" key="8">
    <source>
        <dbReference type="ARBA" id="ARBA00022840"/>
    </source>
</evidence>
<dbReference type="Gene3D" id="3.30.200.20">
    <property type="entry name" value="Phosphorylase Kinase, domain 1"/>
    <property type="match status" value="1"/>
</dbReference>
<dbReference type="InterPro" id="IPR000719">
    <property type="entry name" value="Prot_kinase_dom"/>
</dbReference>
<feature type="domain" description="Protein kinase" evidence="13">
    <location>
        <begin position="445"/>
        <end position="790"/>
    </location>
</feature>
<proteinExistence type="inferred from homology"/>
<keyword evidence="9 12" id="KW-1133">Transmembrane helix</keyword>
<evidence type="ECO:0000256" key="7">
    <source>
        <dbReference type="ARBA" id="ARBA00022741"/>
    </source>
</evidence>
<dbReference type="Gene3D" id="2.60.120.200">
    <property type="match status" value="1"/>
</dbReference>
<dbReference type="Pfam" id="PF00069">
    <property type="entry name" value="Pkinase"/>
    <property type="match status" value="1"/>
</dbReference>
<evidence type="ECO:0000256" key="5">
    <source>
        <dbReference type="ARBA" id="ARBA00022729"/>
    </source>
</evidence>
<gene>
    <name evidence="14" type="ORF">KP509_01G015300</name>
</gene>
<evidence type="ECO:0000256" key="12">
    <source>
        <dbReference type="SAM" id="Phobius"/>
    </source>
</evidence>
<comment type="similarity">
    <text evidence="3">In the C-terminal section; belongs to the protein kinase superfamily. Ser/Thr protein kinase family.</text>
</comment>
<dbReference type="CDD" id="cd06899">
    <property type="entry name" value="lectin_legume_LecRK_Arcelin_ConA"/>
    <property type="match status" value="1"/>
</dbReference>
<keyword evidence="10 12" id="KW-0472">Membrane</keyword>
<evidence type="ECO:0000256" key="2">
    <source>
        <dbReference type="ARBA" id="ARBA00008536"/>
    </source>
</evidence>
<comment type="similarity">
    <text evidence="2">In the N-terminal section; belongs to the leguminous lectin family.</text>
</comment>
<evidence type="ECO:0000313" key="15">
    <source>
        <dbReference type="Proteomes" id="UP000825935"/>
    </source>
</evidence>
<evidence type="ECO:0000313" key="14">
    <source>
        <dbReference type="EMBL" id="KAH7445572.1"/>
    </source>
</evidence>
<dbReference type="GO" id="GO:0004672">
    <property type="term" value="F:protein kinase activity"/>
    <property type="evidence" value="ECO:0007669"/>
    <property type="project" value="InterPro"/>
</dbReference>
<keyword evidence="4 12" id="KW-0812">Transmembrane</keyword>
<dbReference type="AlphaFoldDB" id="A0A8T2VDY8"/>
<dbReference type="OrthoDB" id="4062651at2759"/>
<dbReference type="EMBL" id="CM035406">
    <property type="protein sequence ID" value="KAH7445572.1"/>
    <property type="molecule type" value="Genomic_DNA"/>
</dbReference>
<protein>
    <recommendedName>
        <fullName evidence="13">Protein kinase domain-containing protein</fullName>
    </recommendedName>
</protein>
<keyword evidence="7" id="KW-0547">Nucleotide-binding</keyword>
<accession>A0A8T2VDY8</accession>
<evidence type="ECO:0000256" key="1">
    <source>
        <dbReference type="ARBA" id="ARBA00004479"/>
    </source>
</evidence>
<keyword evidence="15" id="KW-1185">Reference proteome</keyword>
<evidence type="ECO:0000256" key="3">
    <source>
        <dbReference type="ARBA" id="ARBA00010217"/>
    </source>
</evidence>
<dbReference type="PROSITE" id="PS50011">
    <property type="entry name" value="PROTEIN_KINASE_DOM"/>
    <property type="match status" value="1"/>
</dbReference>
<dbReference type="SUPFAM" id="SSF49899">
    <property type="entry name" value="Concanavalin A-like lectins/glucanases"/>
    <property type="match status" value="1"/>
</dbReference>
<evidence type="ECO:0000256" key="11">
    <source>
        <dbReference type="SAM" id="MobiDB-lite"/>
    </source>
</evidence>
<sequence>MSIDPIRYIRVPVPWKNAMFPHPSLPMLCFYGVLALLIVSSSMSLQCYVAANATSDGPRNGDDLLSENAITASISRKLAFPDFRDDEKAGAITLLGSAEIDKSSGTINIPAISKQKSTSMHNLSMTMPPISRSHLNNKNVQAAPSNWSSMAGRALYSFPFRMMDPISNTTASFHTSFSFRMQKASEFKANSTINSSHGGLTFLIVPDELTVGRNIGMLGTMNDACNTDYKPFSIEFDTFKNQGFHDPNHHHVGINYGNVLSRWTANVNDAGVFLQKGDTVRAWISYDSYKHLVDVRLAKDGSDKPVQPLLAVPLDLSHIFKEYMFVGFSAAAQGNSRHSILSWHFSSDSIGILRMPKQQSCMESLLPTRRNGSSKPPNAFIIFCLVVLVLALAFLNFVCIPYNKLGREEVPTAVRLMKLVREKPRALLKPRKFSLNEILEASRLFNEGEILGNGPCGTYYRGVLHDSSQVAIKRFSSSYLRQVYQMNSDRKKVEKDINRLAQVHHPNIVSLRGWSIEKEEALLVYEYMPNGSLDQWIFSQTSTLPWIRRYKIVKEIAGALAFLHSSLDKPIVHKNLKLSNILLDITFRAKLGDYGIFCKAHPMDYTVKGKYGLVKHVASPGKRTWHALNKYICPPGIARASSKRIDDAKIEHVNSNNRNIEWAGSSLRRETSDFMLKGCMLPTMISESLKREGNDAKLTEETDVYAYGVILFEIVSGKMHGEEEEDLVKWIWSLQEEGRLMDAIDEDLRIGASRYYTWEEEAACVLTIGMLCTARDPSLRPSMETVTKYLNGEIPIAKVPSARKIETSASSSSSTHTTDEHDTDDSTVTCTNLGDGNVKHPASKFFSIGRSPIDFYRLKTSCHNATP</sequence>
<dbReference type="InterPro" id="IPR050528">
    <property type="entry name" value="L-type_Lectin-RKs"/>
</dbReference>
<comment type="subcellular location">
    <subcellularLocation>
        <location evidence="1">Membrane</location>
        <topology evidence="1">Single-pass type I membrane protein</topology>
    </subcellularLocation>
</comment>
<name>A0A8T2VDY8_CERRI</name>
<dbReference type="Proteomes" id="UP000825935">
    <property type="component" value="Chromosome 1"/>
</dbReference>
<dbReference type="InterPro" id="IPR013320">
    <property type="entry name" value="ConA-like_dom_sf"/>
</dbReference>
<comment type="caution">
    <text evidence="14">The sequence shown here is derived from an EMBL/GenBank/DDBJ whole genome shotgun (WGS) entry which is preliminary data.</text>
</comment>
<dbReference type="Gene3D" id="1.10.510.10">
    <property type="entry name" value="Transferase(Phosphotransferase) domain 1"/>
    <property type="match status" value="1"/>
</dbReference>
<keyword evidence="8" id="KW-0067">ATP-binding</keyword>
<evidence type="ECO:0000256" key="6">
    <source>
        <dbReference type="ARBA" id="ARBA00022734"/>
    </source>
</evidence>
<keyword evidence="6" id="KW-0430">Lectin</keyword>
<evidence type="ECO:0000256" key="9">
    <source>
        <dbReference type="ARBA" id="ARBA00022989"/>
    </source>
</evidence>
<evidence type="ECO:0000256" key="10">
    <source>
        <dbReference type="ARBA" id="ARBA00023136"/>
    </source>
</evidence>
<dbReference type="Pfam" id="PF00139">
    <property type="entry name" value="Lectin_legB"/>
    <property type="match status" value="1"/>
</dbReference>
<feature type="compositionally biased region" description="Low complexity" evidence="11">
    <location>
        <begin position="807"/>
        <end position="816"/>
    </location>
</feature>
<feature type="transmembrane region" description="Helical" evidence="12">
    <location>
        <begin position="379"/>
        <end position="399"/>
    </location>
</feature>
<evidence type="ECO:0000259" key="13">
    <source>
        <dbReference type="PROSITE" id="PS50011"/>
    </source>
</evidence>
<dbReference type="GO" id="GO:0005524">
    <property type="term" value="F:ATP binding"/>
    <property type="evidence" value="ECO:0007669"/>
    <property type="project" value="UniProtKB-KW"/>
</dbReference>
<evidence type="ECO:0000256" key="4">
    <source>
        <dbReference type="ARBA" id="ARBA00022692"/>
    </source>
</evidence>
<dbReference type="SUPFAM" id="SSF56112">
    <property type="entry name" value="Protein kinase-like (PK-like)"/>
    <property type="match status" value="1"/>
</dbReference>
<dbReference type="GO" id="GO:0030246">
    <property type="term" value="F:carbohydrate binding"/>
    <property type="evidence" value="ECO:0007669"/>
    <property type="project" value="UniProtKB-KW"/>
</dbReference>
<dbReference type="PANTHER" id="PTHR27007">
    <property type="match status" value="1"/>
</dbReference>
<dbReference type="InterPro" id="IPR001220">
    <property type="entry name" value="Legume_lectin_dom"/>
</dbReference>
<organism evidence="14 15">
    <name type="scientific">Ceratopteris richardii</name>
    <name type="common">Triangle waterfern</name>
    <dbReference type="NCBI Taxonomy" id="49495"/>
    <lineage>
        <taxon>Eukaryota</taxon>
        <taxon>Viridiplantae</taxon>
        <taxon>Streptophyta</taxon>
        <taxon>Embryophyta</taxon>
        <taxon>Tracheophyta</taxon>
        <taxon>Polypodiopsida</taxon>
        <taxon>Polypodiidae</taxon>
        <taxon>Polypodiales</taxon>
        <taxon>Pteridineae</taxon>
        <taxon>Pteridaceae</taxon>
        <taxon>Parkerioideae</taxon>
        <taxon>Ceratopteris</taxon>
    </lineage>
</organism>
<reference evidence="14" key="1">
    <citation type="submission" date="2021-08" db="EMBL/GenBank/DDBJ databases">
        <title>WGS assembly of Ceratopteris richardii.</title>
        <authorList>
            <person name="Marchant D.B."/>
            <person name="Chen G."/>
            <person name="Jenkins J."/>
            <person name="Shu S."/>
            <person name="Leebens-Mack J."/>
            <person name="Grimwood J."/>
            <person name="Schmutz J."/>
            <person name="Soltis P."/>
            <person name="Soltis D."/>
            <person name="Chen Z.-H."/>
        </authorList>
    </citation>
    <scope>NUCLEOTIDE SEQUENCE</scope>
    <source>
        <strain evidence="14">Whitten #5841</strain>
        <tissue evidence="14">Leaf</tissue>
    </source>
</reference>